<dbReference type="Gene3D" id="2.60.40.10">
    <property type="entry name" value="Immunoglobulins"/>
    <property type="match status" value="2"/>
</dbReference>
<evidence type="ECO:0000256" key="2">
    <source>
        <dbReference type="SAM" id="MobiDB-lite"/>
    </source>
</evidence>
<dbReference type="InterPro" id="IPR036116">
    <property type="entry name" value="FN3_sf"/>
</dbReference>
<reference evidence="4" key="1">
    <citation type="journal article" date="2019" name="bioRxiv">
        <title>The Genome of the Zebra Mussel, Dreissena polymorpha: A Resource for Invasive Species Research.</title>
        <authorList>
            <person name="McCartney M.A."/>
            <person name="Auch B."/>
            <person name="Kono T."/>
            <person name="Mallez S."/>
            <person name="Zhang Y."/>
            <person name="Obille A."/>
            <person name="Becker A."/>
            <person name="Abrahante J.E."/>
            <person name="Garbe J."/>
            <person name="Badalamenti J.P."/>
            <person name="Herman A."/>
            <person name="Mangelson H."/>
            <person name="Liachko I."/>
            <person name="Sullivan S."/>
            <person name="Sone E.D."/>
            <person name="Koren S."/>
            <person name="Silverstein K.A.T."/>
            <person name="Beckman K.B."/>
            <person name="Gohl D.M."/>
        </authorList>
    </citation>
    <scope>NUCLEOTIDE SEQUENCE</scope>
    <source>
        <strain evidence="4">Duluth1</strain>
        <tissue evidence="4">Whole animal</tissue>
    </source>
</reference>
<feature type="domain" description="Immunoglobulin I-set" evidence="3">
    <location>
        <begin position="30"/>
        <end position="95"/>
    </location>
</feature>
<dbReference type="InterPro" id="IPR003961">
    <property type="entry name" value="FN3_dom"/>
</dbReference>
<evidence type="ECO:0000256" key="1">
    <source>
        <dbReference type="ARBA" id="ARBA00023319"/>
    </source>
</evidence>
<sequence>MAENIYGIGEPLETDFPVLVKNRFESPKPLTMKLGITGSPTPTVIWTKKGKPIPRAHTSNTNDCTTLELLKAHHGDTGNYLVIVENDHGRDFADIPFIIIGYTVEKCQECSDFWEKVPGIPMCKSRIVTGLKTGVKFKFRVMAENIYGIAEPLETDCPVLVKNRFEPAAKKTVIWKKILKKIHQLLIQLLCPQLQPTSPNPQPASPKPQPASPKFQPKQQPALSERKRRKEKCGLLKNKLLLSDNWENIFTLQSCQINTRLRRAEKKNLYC</sequence>
<comment type="caution">
    <text evidence="4">The sequence shown here is derived from an EMBL/GenBank/DDBJ whole genome shotgun (WGS) entry which is preliminary data.</text>
</comment>
<dbReference type="InterPro" id="IPR013098">
    <property type="entry name" value="Ig_I-set"/>
</dbReference>
<feature type="compositionally biased region" description="Pro residues" evidence="2">
    <location>
        <begin position="198"/>
        <end position="211"/>
    </location>
</feature>
<dbReference type="AlphaFoldDB" id="A0A9D4MLV9"/>
<protein>
    <recommendedName>
        <fullName evidence="3">Immunoglobulin I-set domain-containing protein</fullName>
    </recommendedName>
</protein>
<gene>
    <name evidence="4" type="ORF">DPMN_001735</name>
</gene>
<proteinExistence type="predicted"/>
<keyword evidence="1" id="KW-0393">Immunoglobulin domain</keyword>
<dbReference type="SUPFAM" id="SSF49265">
    <property type="entry name" value="Fibronectin type III"/>
    <property type="match status" value="1"/>
</dbReference>
<organism evidence="4 5">
    <name type="scientific">Dreissena polymorpha</name>
    <name type="common">Zebra mussel</name>
    <name type="synonym">Mytilus polymorpha</name>
    <dbReference type="NCBI Taxonomy" id="45954"/>
    <lineage>
        <taxon>Eukaryota</taxon>
        <taxon>Metazoa</taxon>
        <taxon>Spiralia</taxon>
        <taxon>Lophotrochozoa</taxon>
        <taxon>Mollusca</taxon>
        <taxon>Bivalvia</taxon>
        <taxon>Autobranchia</taxon>
        <taxon>Heteroconchia</taxon>
        <taxon>Euheterodonta</taxon>
        <taxon>Imparidentia</taxon>
        <taxon>Neoheterodontei</taxon>
        <taxon>Myida</taxon>
        <taxon>Dreissenoidea</taxon>
        <taxon>Dreissenidae</taxon>
        <taxon>Dreissena</taxon>
    </lineage>
</organism>
<dbReference type="SUPFAM" id="SSF48726">
    <property type="entry name" value="Immunoglobulin"/>
    <property type="match status" value="1"/>
</dbReference>
<feature type="region of interest" description="Disordered" evidence="2">
    <location>
        <begin position="197"/>
        <end position="229"/>
    </location>
</feature>
<dbReference type="PANTHER" id="PTHR14340:SF9">
    <property type="entry name" value="FIBRONECTIN TYPE-III DOMAIN-CONTAINING PROTEIN"/>
    <property type="match status" value="1"/>
</dbReference>
<name>A0A9D4MLV9_DREPO</name>
<dbReference type="Pfam" id="PF07679">
    <property type="entry name" value="I-set"/>
    <property type="match status" value="1"/>
</dbReference>
<dbReference type="CDD" id="cd00063">
    <property type="entry name" value="FN3"/>
    <property type="match status" value="1"/>
</dbReference>
<evidence type="ECO:0000313" key="4">
    <source>
        <dbReference type="EMBL" id="KAH3877856.1"/>
    </source>
</evidence>
<dbReference type="Proteomes" id="UP000828390">
    <property type="component" value="Unassembled WGS sequence"/>
</dbReference>
<evidence type="ECO:0000313" key="5">
    <source>
        <dbReference type="Proteomes" id="UP000828390"/>
    </source>
</evidence>
<dbReference type="InterPro" id="IPR036179">
    <property type="entry name" value="Ig-like_dom_sf"/>
</dbReference>
<feature type="compositionally biased region" description="Low complexity" evidence="2">
    <location>
        <begin position="212"/>
        <end position="222"/>
    </location>
</feature>
<dbReference type="InterPro" id="IPR013783">
    <property type="entry name" value="Ig-like_fold"/>
</dbReference>
<reference evidence="4" key="2">
    <citation type="submission" date="2020-11" db="EMBL/GenBank/DDBJ databases">
        <authorList>
            <person name="McCartney M.A."/>
            <person name="Auch B."/>
            <person name="Kono T."/>
            <person name="Mallez S."/>
            <person name="Becker A."/>
            <person name="Gohl D.M."/>
            <person name="Silverstein K.A.T."/>
            <person name="Koren S."/>
            <person name="Bechman K.B."/>
            <person name="Herman A."/>
            <person name="Abrahante J.E."/>
            <person name="Garbe J."/>
        </authorList>
    </citation>
    <scope>NUCLEOTIDE SEQUENCE</scope>
    <source>
        <strain evidence="4">Duluth1</strain>
        <tissue evidence="4">Whole animal</tissue>
    </source>
</reference>
<keyword evidence="5" id="KW-1185">Reference proteome</keyword>
<evidence type="ECO:0000259" key="3">
    <source>
        <dbReference type="Pfam" id="PF07679"/>
    </source>
</evidence>
<dbReference type="PANTHER" id="PTHR14340">
    <property type="entry name" value="MICROFIBRIL-ASSOCIATED GLYCOPROTEIN 3"/>
    <property type="match status" value="1"/>
</dbReference>
<accession>A0A9D4MLV9</accession>
<dbReference type="EMBL" id="JAIWYP010000001">
    <property type="protein sequence ID" value="KAH3877856.1"/>
    <property type="molecule type" value="Genomic_DNA"/>
</dbReference>